<dbReference type="GO" id="GO:0008198">
    <property type="term" value="F:ferrous iron binding"/>
    <property type="evidence" value="ECO:0007669"/>
    <property type="project" value="InterPro"/>
</dbReference>
<dbReference type="SUPFAM" id="SSF143447">
    <property type="entry name" value="AMMECR1-like"/>
    <property type="match status" value="1"/>
</dbReference>
<feature type="domain" description="AMMECR1" evidence="1">
    <location>
        <begin position="291"/>
        <end position="463"/>
    </location>
</feature>
<reference evidence="2 3" key="1">
    <citation type="submission" date="2016-10" db="EMBL/GenBank/DDBJ databases">
        <authorList>
            <person name="de Groot N.N."/>
        </authorList>
    </citation>
    <scope>NUCLEOTIDE SEQUENCE [LARGE SCALE GENOMIC DNA]</scope>
    <source>
        <strain evidence="2 3">DSM 2872</strain>
    </source>
</reference>
<evidence type="ECO:0000313" key="2">
    <source>
        <dbReference type="EMBL" id="SEA07554.1"/>
    </source>
</evidence>
<protein>
    <submittedName>
        <fullName evidence="2">Uncharacterized protein, PH0010 family/AmmeMemoRadiSam system protein A</fullName>
    </submittedName>
</protein>
<sequence>MPLLGACAVPHPPLIIPEIGRGQEQGISVTIEAYKKAAQWAVEKEPDLIVITSPHAKMYADYLQISAGAGAKGSFAAFGHPEVAFAVDYDAEFVAELCALADEIKLPAGTLGKQDGGLDHGTMIPLYFLQQAGYQGKLVRIGLSGLPRDNHYALGVLLALAAEKLGRRMVLVASGDLSHKLKEDGPYGFDPAGPVFDARMGECFKDGDFLKLLTTPAEMADAAAECGLRSFWIMAGALDRWQVRPQLLSLEGPFGVGYGVALFDLAKRDESRNIGEQAAEAQRAELEKIRAREDEYLALARYSLEHYVRTGRRAALPDNLPPELTGQKAGAFVSIKKDGQLRGCIGTILPVRGSLAEEILYNAVSAGTGDPRFSPVTEAELAELVYDVDVLSVPEPIAGTEQLDVKRYGVIVESADGNRRGLLLPDLAGVDTVAKQVDIARKKGNIAPGEQVKLYRFTVTRHV</sequence>
<dbReference type="Gene3D" id="3.40.830.10">
    <property type="entry name" value="LigB-like"/>
    <property type="match status" value="1"/>
</dbReference>
<dbReference type="InterPro" id="IPR002733">
    <property type="entry name" value="AMMECR1_domain"/>
</dbReference>
<evidence type="ECO:0000259" key="1">
    <source>
        <dbReference type="PROSITE" id="PS51112"/>
    </source>
</evidence>
<dbReference type="Gene3D" id="3.30.700.20">
    <property type="entry name" value="Hypothetical protein ph0010, domain 1"/>
    <property type="match status" value="1"/>
</dbReference>
<dbReference type="InterPro" id="IPR036071">
    <property type="entry name" value="AMMECR1_dom_sf"/>
</dbReference>
<dbReference type="InterPro" id="IPR004183">
    <property type="entry name" value="Xdiol_dOase_suB"/>
</dbReference>
<dbReference type="Pfam" id="PF02900">
    <property type="entry name" value="LigB"/>
    <property type="match status" value="1"/>
</dbReference>
<accession>A0A1H3Y9C6</accession>
<dbReference type="NCBIfam" id="TIGR04335">
    <property type="entry name" value="AmmeMemoSam_A"/>
    <property type="match status" value="1"/>
</dbReference>
<dbReference type="OrthoDB" id="159752at2"/>
<dbReference type="SUPFAM" id="SSF53213">
    <property type="entry name" value="LigB-like"/>
    <property type="match status" value="1"/>
</dbReference>
<dbReference type="EMBL" id="FNQG01000007">
    <property type="protein sequence ID" value="SEA07554.1"/>
    <property type="molecule type" value="Genomic_DNA"/>
</dbReference>
<dbReference type="Pfam" id="PF01871">
    <property type="entry name" value="AMMECR1"/>
    <property type="match status" value="1"/>
</dbReference>
<dbReference type="RefSeq" id="WP_074672264.1">
    <property type="nucleotide sequence ID" value="NZ_FNQG01000007.1"/>
</dbReference>
<dbReference type="InterPro" id="IPR027485">
    <property type="entry name" value="AMMECR1_N"/>
</dbReference>
<dbReference type="Proteomes" id="UP000183469">
    <property type="component" value="Unassembled WGS sequence"/>
</dbReference>
<dbReference type="PROSITE" id="PS51112">
    <property type="entry name" value="AMMECR1"/>
    <property type="match status" value="1"/>
</dbReference>
<dbReference type="GO" id="GO:0016702">
    <property type="term" value="F:oxidoreductase activity, acting on single donors with incorporation of molecular oxygen, incorporation of two atoms of oxygen"/>
    <property type="evidence" value="ECO:0007669"/>
    <property type="project" value="UniProtKB-ARBA"/>
</dbReference>
<dbReference type="InterPro" id="IPR027623">
    <property type="entry name" value="AmmeMemoSam_A"/>
</dbReference>
<dbReference type="PANTHER" id="PTHR13016">
    <property type="entry name" value="AMMECR1 HOMOLOG"/>
    <property type="match status" value="1"/>
</dbReference>
<name>A0A1H3Y9C6_SELRU</name>
<proteinExistence type="predicted"/>
<evidence type="ECO:0000313" key="3">
    <source>
        <dbReference type="Proteomes" id="UP000183469"/>
    </source>
</evidence>
<dbReference type="InterPro" id="IPR023473">
    <property type="entry name" value="AMMECR1"/>
</dbReference>
<dbReference type="CDD" id="cd07951">
    <property type="entry name" value="ED_3B_N_AMMECR1"/>
    <property type="match status" value="1"/>
</dbReference>
<organism evidence="2 3">
    <name type="scientific">Selenomonas ruminantium</name>
    <dbReference type="NCBI Taxonomy" id="971"/>
    <lineage>
        <taxon>Bacteria</taxon>
        <taxon>Bacillati</taxon>
        <taxon>Bacillota</taxon>
        <taxon>Negativicutes</taxon>
        <taxon>Selenomonadales</taxon>
        <taxon>Selenomonadaceae</taxon>
        <taxon>Selenomonas</taxon>
    </lineage>
</organism>
<gene>
    <name evidence="2" type="ORF">SAMN05660648_01846</name>
</gene>
<dbReference type="AlphaFoldDB" id="A0A1H3Y9C6"/>
<dbReference type="PANTHER" id="PTHR13016:SF0">
    <property type="entry name" value="AMME SYNDROME CANDIDATE GENE 1 PROTEIN"/>
    <property type="match status" value="1"/>
</dbReference>